<evidence type="ECO:0000313" key="2">
    <source>
        <dbReference type="EMBL" id="TWP52137.1"/>
    </source>
</evidence>
<dbReference type="Proteomes" id="UP000316639">
    <property type="component" value="Unassembled WGS sequence"/>
</dbReference>
<comment type="caution">
    <text evidence="2">The sequence shown here is derived from an EMBL/GenBank/DDBJ whole genome shotgun (WGS) entry which is preliminary data.</text>
</comment>
<name>A0A563EWP2_9PSEU</name>
<evidence type="ECO:0000256" key="1">
    <source>
        <dbReference type="SAM" id="MobiDB-lite"/>
    </source>
</evidence>
<feature type="region of interest" description="Disordered" evidence="1">
    <location>
        <begin position="87"/>
        <end position="132"/>
    </location>
</feature>
<protein>
    <submittedName>
        <fullName evidence="2">Uncharacterized protein</fullName>
    </submittedName>
</protein>
<gene>
    <name evidence="2" type="ORF">FKR81_11180</name>
</gene>
<dbReference type="EMBL" id="VOBR01000006">
    <property type="protein sequence ID" value="TWP52137.1"/>
    <property type="molecule type" value="Genomic_DNA"/>
</dbReference>
<dbReference type="AlphaFoldDB" id="A0A563EWP2"/>
<organism evidence="2 3">
    <name type="scientific">Lentzea tibetensis</name>
    <dbReference type="NCBI Taxonomy" id="2591470"/>
    <lineage>
        <taxon>Bacteria</taxon>
        <taxon>Bacillati</taxon>
        <taxon>Actinomycetota</taxon>
        <taxon>Actinomycetes</taxon>
        <taxon>Pseudonocardiales</taxon>
        <taxon>Pseudonocardiaceae</taxon>
        <taxon>Lentzea</taxon>
    </lineage>
</organism>
<proteinExistence type="predicted"/>
<reference evidence="2 3" key="1">
    <citation type="submission" date="2019-07" db="EMBL/GenBank/DDBJ databases">
        <title>Lentzea xizangensis sp. nov., isolated from Qinghai-Tibetan Plateau Soils.</title>
        <authorList>
            <person name="Huang J."/>
        </authorList>
    </citation>
    <scope>NUCLEOTIDE SEQUENCE [LARGE SCALE GENOMIC DNA]</scope>
    <source>
        <strain evidence="2 3">FXJ1.1311</strain>
    </source>
</reference>
<accession>A0A563EWP2</accession>
<sequence>MTGFGAVPEELRAAAKKIGDTVGQATDCGWNGPSGDYGHPGVASSWDEFIRDLRKHVDFLKGKAEEFGTGLVDAARVYVETDTASTADFGKAGQGLDQGPPLGIMNPDVARRLNPDWSPPRDFPSGPNGPVY</sequence>
<evidence type="ECO:0000313" key="3">
    <source>
        <dbReference type="Proteomes" id="UP000316639"/>
    </source>
</evidence>
<dbReference type="OrthoDB" id="3698529at2"/>
<dbReference type="RefSeq" id="WP_146350933.1">
    <property type="nucleotide sequence ID" value="NZ_VOBR01000006.1"/>
</dbReference>
<keyword evidence="3" id="KW-1185">Reference proteome</keyword>